<feature type="compositionally biased region" description="Basic and acidic residues" evidence="2">
    <location>
        <begin position="166"/>
        <end position="183"/>
    </location>
</feature>
<keyword evidence="5" id="KW-1185">Reference proteome</keyword>
<dbReference type="InterPro" id="IPR022210">
    <property type="entry name" value="TF_GCR1-like"/>
</dbReference>
<feature type="coiled-coil region" evidence="1">
    <location>
        <begin position="548"/>
        <end position="575"/>
    </location>
</feature>
<feature type="compositionally biased region" description="Acidic residues" evidence="2">
    <location>
        <begin position="319"/>
        <end position="328"/>
    </location>
</feature>
<feature type="compositionally biased region" description="Basic residues" evidence="2">
    <location>
        <begin position="426"/>
        <end position="443"/>
    </location>
</feature>
<proteinExistence type="predicted"/>
<feature type="compositionally biased region" description="Polar residues" evidence="2">
    <location>
        <begin position="780"/>
        <end position="793"/>
    </location>
</feature>
<feature type="region of interest" description="Disordered" evidence="2">
    <location>
        <begin position="1"/>
        <end position="35"/>
    </location>
</feature>
<keyword evidence="1" id="KW-0175">Coiled coil</keyword>
<evidence type="ECO:0000256" key="2">
    <source>
        <dbReference type="SAM" id="MobiDB-lite"/>
    </source>
</evidence>
<feature type="compositionally biased region" description="Basic residues" evidence="2">
    <location>
        <begin position="108"/>
        <end position="117"/>
    </location>
</feature>
<organism evidence="4 5">
    <name type="scientific">Hanseniaspora valbyensis NRRL Y-1626</name>
    <dbReference type="NCBI Taxonomy" id="766949"/>
    <lineage>
        <taxon>Eukaryota</taxon>
        <taxon>Fungi</taxon>
        <taxon>Dikarya</taxon>
        <taxon>Ascomycota</taxon>
        <taxon>Saccharomycotina</taxon>
        <taxon>Saccharomycetes</taxon>
        <taxon>Saccharomycodales</taxon>
        <taxon>Saccharomycodaceae</taxon>
        <taxon>Hanseniaspora</taxon>
    </lineage>
</organism>
<feature type="compositionally biased region" description="Polar residues" evidence="2">
    <location>
        <begin position="459"/>
        <end position="476"/>
    </location>
</feature>
<feature type="compositionally biased region" description="Low complexity" evidence="2">
    <location>
        <begin position="341"/>
        <end position="363"/>
    </location>
</feature>
<feature type="compositionally biased region" description="Low complexity" evidence="2">
    <location>
        <begin position="738"/>
        <end position="766"/>
    </location>
</feature>
<feature type="compositionally biased region" description="Polar residues" evidence="2">
    <location>
        <begin position="388"/>
        <end position="398"/>
    </location>
</feature>
<gene>
    <name evidence="4" type="ORF">HANVADRAFT_47448</name>
</gene>
<dbReference type="EMBL" id="LXPE01000004">
    <property type="protein sequence ID" value="OBA28320.1"/>
    <property type="molecule type" value="Genomic_DNA"/>
</dbReference>
<dbReference type="OrthoDB" id="3973223at2759"/>
<feature type="compositionally biased region" description="Polar residues" evidence="2">
    <location>
        <begin position="132"/>
        <end position="141"/>
    </location>
</feature>
<feature type="compositionally biased region" description="Acidic residues" evidence="2">
    <location>
        <begin position="367"/>
        <end position="384"/>
    </location>
</feature>
<feature type="compositionally biased region" description="Low complexity" evidence="2">
    <location>
        <begin position="13"/>
        <end position="35"/>
    </location>
</feature>
<comment type="caution">
    <text evidence="4">The sequence shown here is derived from an EMBL/GenBank/DDBJ whole genome shotgun (WGS) entry which is preliminary data.</text>
</comment>
<accession>A0A1B7THU3</accession>
<reference evidence="5" key="1">
    <citation type="journal article" date="2016" name="Proc. Natl. Acad. Sci. U.S.A.">
        <title>Comparative genomics of biotechnologically important yeasts.</title>
        <authorList>
            <person name="Riley R."/>
            <person name="Haridas S."/>
            <person name="Wolfe K.H."/>
            <person name="Lopes M.R."/>
            <person name="Hittinger C.T."/>
            <person name="Goeker M."/>
            <person name="Salamov A.A."/>
            <person name="Wisecaver J.H."/>
            <person name="Long T.M."/>
            <person name="Calvey C.H."/>
            <person name="Aerts A.L."/>
            <person name="Barry K.W."/>
            <person name="Choi C."/>
            <person name="Clum A."/>
            <person name="Coughlan A.Y."/>
            <person name="Deshpande S."/>
            <person name="Douglass A.P."/>
            <person name="Hanson S.J."/>
            <person name="Klenk H.-P."/>
            <person name="LaButti K.M."/>
            <person name="Lapidus A."/>
            <person name="Lindquist E.A."/>
            <person name="Lipzen A.M."/>
            <person name="Meier-Kolthoff J.P."/>
            <person name="Ohm R.A."/>
            <person name="Otillar R.P."/>
            <person name="Pangilinan J.L."/>
            <person name="Peng Y."/>
            <person name="Rokas A."/>
            <person name="Rosa C.A."/>
            <person name="Scheuner C."/>
            <person name="Sibirny A.A."/>
            <person name="Slot J.C."/>
            <person name="Stielow J.B."/>
            <person name="Sun H."/>
            <person name="Kurtzman C.P."/>
            <person name="Blackwell M."/>
            <person name="Grigoriev I.V."/>
            <person name="Jeffries T.W."/>
        </authorList>
    </citation>
    <scope>NUCLEOTIDE SEQUENCE [LARGE SCALE GENOMIC DNA]</scope>
    <source>
        <strain evidence="5">NRRL Y-1626</strain>
    </source>
</reference>
<evidence type="ECO:0000313" key="5">
    <source>
        <dbReference type="Proteomes" id="UP000092321"/>
    </source>
</evidence>
<feature type="compositionally biased region" description="Basic and acidic residues" evidence="2">
    <location>
        <begin position="512"/>
        <end position="523"/>
    </location>
</feature>
<evidence type="ECO:0000256" key="1">
    <source>
        <dbReference type="SAM" id="Coils"/>
    </source>
</evidence>
<dbReference type="AlphaFoldDB" id="A0A1B7THU3"/>
<feature type="region of interest" description="Disordered" evidence="2">
    <location>
        <begin position="319"/>
        <end position="398"/>
    </location>
</feature>
<feature type="domain" description="Transcription activator GCR1-like" evidence="3">
    <location>
        <begin position="948"/>
        <end position="1012"/>
    </location>
</feature>
<name>A0A1B7THU3_9ASCO</name>
<feature type="region of interest" description="Disordered" evidence="2">
    <location>
        <begin position="738"/>
        <end position="793"/>
    </location>
</feature>
<evidence type="ECO:0000313" key="4">
    <source>
        <dbReference type="EMBL" id="OBA28320.1"/>
    </source>
</evidence>
<evidence type="ECO:0000259" key="3">
    <source>
        <dbReference type="Pfam" id="PF12550"/>
    </source>
</evidence>
<sequence>MNSNKNSPDENVKLSINNKNNNNNNSNNNTSNVDNNVVVDPQQYKELQKQFVELQTKFDKKKIIYNKINKGLKVISSYLNKKKKLEAEKKKQMKKLLEEENYNQKQKNPIKNKKKEHQHLMTSPPPLPPNIQKANVVQSGDYNDYNFSEADYETTTNNDNTTPKQSLKDKISPRSAHSSEQKTNKTMALNINQTDENEYNQIKVKFAKTSLNKDYKRNEPKRHKRVSTTNLLLNNSNNNNGNGTAFFGSSQNDDPMGNTNELLDFLDNEDLTNLKELDELNRLLNGDYVSDNHMNDYEQDDENNNSIGRYCESCGENVITDESDDLGDQETSSSDSDDISSDSLDISVSGMSGWSGLSGLSNNKNEDYDEEEFDETDDENDDDDHNNINGKSFDNINENGTDNLTLIKSRKSIQFDTQGEVSNQLKIHRHKINKKINRKKQNRSKSSDIDDYSMSDSSLPISRITTQNTTNSQAVSGNDEKDNEILEQQGTELREIKREQGGINTNNNGIDMDYKMNNEEPKQKGKRLTQSGKSRQYDAIKELHRKAIKMYKKKLLKKKDRLMKKEKEKQQQQLQTQAVNPSLKPIDEILQTDSIPELKEYSPSASASNKLIVPSIMVNNSNNNLPQNLPQTNQIISPNMMHLHQQSFSALSQPNNITPYGAFNPPGSIMTPQINNGGLITPFKENQMYFQMNHGNVNNNNSTNNNNNFNNMNSIPPSNNQGLYQMNNPMMNIFSQNPNINPAVSNNNNGSSNNNNNSMIDSSSTNLAPADNSGMISPRNHVSVSPKYSNLRSPNTIGSNFFVKYEPKKQSIISPNYNFNSLPQVYADSNENCGMPSRTGHSISGSSINGNNKAMSNVIQQFASVYIQPENNNNNNNNKIITRQKNQSVISSTSESFSSNSPLKQNETNYKQAKSRKQYVKCKVILPPEFESRDVITENDLLEIYDLKLSEKVKTTVDIWLQYHEVTSKNYSFERLDAEFGKKWKIKCEPKFIKKYNRRYLLTKSVKMALERDHLQDPFIYLNKLDSILLEEKKPISYFYKKANLPKWLLGDAKKEESENIEDSE</sequence>
<dbReference type="Pfam" id="PF12550">
    <property type="entry name" value="GCR1_C"/>
    <property type="match status" value="1"/>
</dbReference>
<feature type="region of interest" description="Disordered" evidence="2">
    <location>
        <begin position="97"/>
        <end position="185"/>
    </location>
</feature>
<feature type="region of interest" description="Disordered" evidence="2">
    <location>
        <begin position="424"/>
        <end position="534"/>
    </location>
</feature>
<dbReference type="Proteomes" id="UP000092321">
    <property type="component" value="Unassembled WGS sequence"/>
</dbReference>
<protein>
    <recommendedName>
        <fullName evidence="3">Transcription activator GCR1-like domain-containing protein</fullName>
    </recommendedName>
</protein>